<feature type="region of interest" description="Disordered" evidence="1">
    <location>
        <begin position="530"/>
        <end position="575"/>
    </location>
</feature>
<feature type="compositionally biased region" description="Polar residues" evidence="1">
    <location>
        <begin position="178"/>
        <end position="189"/>
    </location>
</feature>
<dbReference type="OrthoDB" id="4062651at2759"/>
<keyword evidence="5" id="KW-1185">Reference proteome</keyword>
<dbReference type="PROSITE" id="PS51671">
    <property type="entry name" value="ACT"/>
    <property type="match status" value="1"/>
</dbReference>
<dbReference type="SUPFAM" id="SSF56112">
    <property type="entry name" value="Protein kinase-like (PK-like)"/>
    <property type="match status" value="1"/>
</dbReference>
<dbReference type="PROSITE" id="PS50011">
    <property type="entry name" value="PROTEIN_KINASE_DOM"/>
    <property type="match status" value="1"/>
</dbReference>
<dbReference type="PRINTS" id="PR00109">
    <property type="entry name" value="TYRKINASE"/>
</dbReference>
<dbReference type="InterPro" id="IPR008271">
    <property type="entry name" value="Ser/Thr_kinase_AS"/>
</dbReference>
<accession>A0A9W7GFM3</accession>
<feature type="region of interest" description="Disordered" evidence="1">
    <location>
        <begin position="226"/>
        <end position="339"/>
    </location>
</feature>
<feature type="compositionally biased region" description="Pro residues" evidence="1">
    <location>
        <begin position="269"/>
        <end position="285"/>
    </location>
</feature>
<proteinExistence type="predicted"/>
<evidence type="ECO:0008006" key="6">
    <source>
        <dbReference type="Google" id="ProtNLM"/>
    </source>
</evidence>
<dbReference type="PANTHER" id="PTHR44329">
    <property type="entry name" value="SERINE/THREONINE-PROTEIN KINASE TNNI3K-RELATED"/>
    <property type="match status" value="1"/>
</dbReference>
<evidence type="ECO:0000313" key="5">
    <source>
        <dbReference type="Proteomes" id="UP001165065"/>
    </source>
</evidence>
<feature type="compositionally biased region" description="Polar residues" evidence="1">
    <location>
        <begin position="86"/>
        <end position="109"/>
    </location>
</feature>
<comment type="caution">
    <text evidence="4">The sequence shown here is derived from an EMBL/GenBank/DDBJ whole genome shotgun (WGS) entry which is preliminary data.</text>
</comment>
<dbReference type="InterPro" id="IPR051681">
    <property type="entry name" value="Ser/Thr_Kinases-Pseudokinases"/>
</dbReference>
<gene>
    <name evidence="4" type="ORF">TrCOL_g9246</name>
</gene>
<dbReference type="AlphaFoldDB" id="A0A9W7GFM3"/>
<dbReference type="Proteomes" id="UP001165065">
    <property type="component" value="Unassembled WGS sequence"/>
</dbReference>
<evidence type="ECO:0000313" key="4">
    <source>
        <dbReference type="EMBL" id="GMI44105.1"/>
    </source>
</evidence>
<feature type="compositionally biased region" description="Pro residues" evidence="1">
    <location>
        <begin position="533"/>
        <end position="560"/>
    </location>
</feature>
<name>A0A9W7GFM3_9STRA</name>
<dbReference type="GO" id="GO:0004674">
    <property type="term" value="F:protein serine/threonine kinase activity"/>
    <property type="evidence" value="ECO:0007669"/>
    <property type="project" value="TreeGrafter"/>
</dbReference>
<feature type="compositionally biased region" description="Basic residues" evidence="1">
    <location>
        <begin position="242"/>
        <end position="251"/>
    </location>
</feature>
<feature type="region of interest" description="Disordered" evidence="1">
    <location>
        <begin position="1"/>
        <end position="31"/>
    </location>
</feature>
<dbReference type="CDD" id="cd13999">
    <property type="entry name" value="STKc_MAP3K-like"/>
    <property type="match status" value="1"/>
</dbReference>
<feature type="compositionally biased region" description="Low complexity" evidence="1">
    <location>
        <begin position="121"/>
        <end position="162"/>
    </location>
</feature>
<feature type="compositionally biased region" description="Low complexity" evidence="1">
    <location>
        <begin position="255"/>
        <end position="268"/>
    </location>
</feature>
<dbReference type="GO" id="GO:0005524">
    <property type="term" value="F:ATP binding"/>
    <property type="evidence" value="ECO:0007669"/>
    <property type="project" value="InterPro"/>
</dbReference>
<dbReference type="EMBL" id="BRYA01001469">
    <property type="protein sequence ID" value="GMI44105.1"/>
    <property type="molecule type" value="Genomic_DNA"/>
</dbReference>
<feature type="compositionally biased region" description="Low complexity" evidence="1">
    <location>
        <begin position="286"/>
        <end position="314"/>
    </location>
</feature>
<dbReference type="InterPro" id="IPR000719">
    <property type="entry name" value="Prot_kinase_dom"/>
</dbReference>
<evidence type="ECO:0000259" key="2">
    <source>
        <dbReference type="PROSITE" id="PS50011"/>
    </source>
</evidence>
<organism evidence="4 5">
    <name type="scientific">Triparma columacea</name>
    <dbReference type="NCBI Taxonomy" id="722753"/>
    <lineage>
        <taxon>Eukaryota</taxon>
        <taxon>Sar</taxon>
        <taxon>Stramenopiles</taxon>
        <taxon>Ochrophyta</taxon>
        <taxon>Bolidophyceae</taxon>
        <taxon>Parmales</taxon>
        <taxon>Triparmaceae</taxon>
        <taxon>Triparma</taxon>
    </lineage>
</organism>
<evidence type="ECO:0000259" key="3">
    <source>
        <dbReference type="PROSITE" id="PS51671"/>
    </source>
</evidence>
<dbReference type="InterPro" id="IPR002912">
    <property type="entry name" value="ACT_dom"/>
</dbReference>
<dbReference type="PROSITE" id="PS00108">
    <property type="entry name" value="PROTEIN_KINASE_ST"/>
    <property type="match status" value="1"/>
</dbReference>
<dbReference type="SMART" id="SM00220">
    <property type="entry name" value="S_TKc"/>
    <property type="match status" value="1"/>
</dbReference>
<evidence type="ECO:0000256" key="1">
    <source>
        <dbReference type="SAM" id="MobiDB-lite"/>
    </source>
</evidence>
<dbReference type="InterPro" id="IPR001245">
    <property type="entry name" value="Ser-Thr/Tyr_kinase_cat_dom"/>
</dbReference>
<dbReference type="Pfam" id="PF07714">
    <property type="entry name" value="PK_Tyr_Ser-Thr"/>
    <property type="match status" value="1"/>
</dbReference>
<sequence length="950" mass="103386">MDSTQLTTSSTTYIRRSMSSQQLTHPKSSSAMSMITAKLRSSPGDGPIIATTPPSPIRVWAPAHGNYDYPPERCAAPEGAQRKPSLLSQHLSGNRNKTMRNVKSSSSNPFLPMEFDDDNISSDGSSSAGLLGLPISPSSPSSPFSHPLRSTSPPTSTTSLTHMDTSNQEIPKSHQQRAEQSPPLSTTVKSSSLNALNAFNDHHQYQLPTPSSLSQFHKQCKMYSSTFHSTTSSRSSNTSRSSSRKKVKNKQTKGAASANTTITSTSPPHTRPPPTSRSISPPPGSSPSSQSSSSPSSETSTSSTSSSRSSSLSSTKDDLPVSPIPSMMHASRANKTRNAKRAAHAKAVIEDLIDSCTALAIAESQTNLAASTTNLKLPDATDDRELIYNAIAKHLKSLPLRYALSIEHPSEVLLHMRLMNAARATKFTAAIHIAPIDPNDLNNTFSTLHLSQTCACADNASLKRITVSGADASGLLEFITRVLSTETSRVLDADVMLSSDSIALDRFLVNYQGRLRLDKLKGVIEDFLKSKQVPPPPATANRPAPVPSAPQPIPPPPPTAPRSSPNYNSATPTATNPLFVETDNNFLLDDDQITEADFQMSEPLSKVLGLPVDIDVDEDKGVHLKDLHVLEKIFERQSSAIFKGIWRKGRSNNSHHHHHHHSHHHNHHYHKSKLVAIKATSTCGASKTATSKDLQELRREGEIAAPFKHENICRLLGAVELPHTHCLLYEFCSGGSLHSFLIDTDLPYECLSIALDIANGMAYLHSHDIIHRDLKSTNVLLDGNGRAKIADFGLSVLAPRSGQELTAETGTYRWMAPEVIRHESYSSNADVYSFGIVLWQLITREVPFASLSPIQAAFMVAKEDRRPKIPSNTEEGLARLVHMCWHGEQQTRPSFYYVVQMLASMIRDCFNPFNVSLKTVVRAESALVNAQGNSTVNVDAGVSLVGEQDV</sequence>
<protein>
    <recommendedName>
        <fullName evidence="6">TKL protein kinase</fullName>
    </recommendedName>
</protein>
<feature type="region of interest" description="Disordered" evidence="1">
    <location>
        <begin position="63"/>
        <end position="189"/>
    </location>
</feature>
<dbReference type="InterPro" id="IPR011009">
    <property type="entry name" value="Kinase-like_dom_sf"/>
</dbReference>
<dbReference type="Gene3D" id="1.10.510.10">
    <property type="entry name" value="Transferase(Phosphotransferase) domain 1"/>
    <property type="match status" value="1"/>
</dbReference>
<feature type="domain" description="ACT" evidence="3">
    <location>
        <begin position="464"/>
        <end position="535"/>
    </location>
</feature>
<feature type="compositionally biased region" description="Polar residues" evidence="1">
    <location>
        <begin position="566"/>
        <end position="575"/>
    </location>
</feature>
<feature type="domain" description="Protein kinase" evidence="2">
    <location>
        <begin position="627"/>
        <end position="914"/>
    </location>
</feature>
<feature type="compositionally biased region" description="Low complexity" evidence="1">
    <location>
        <begin position="226"/>
        <end position="241"/>
    </location>
</feature>
<reference evidence="5" key="1">
    <citation type="journal article" date="2023" name="Commun. Biol.">
        <title>Genome analysis of Parmales, the sister group of diatoms, reveals the evolutionary specialization of diatoms from phago-mixotrophs to photoautotrophs.</title>
        <authorList>
            <person name="Ban H."/>
            <person name="Sato S."/>
            <person name="Yoshikawa S."/>
            <person name="Yamada K."/>
            <person name="Nakamura Y."/>
            <person name="Ichinomiya M."/>
            <person name="Sato N."/>
            <person name="Blanc-Mathieu R."/>
            <person name="Endo H."/>
            <person name="Kuwata A."/>
            <person name="Ogata H."/>
        </authorList>
    </citation>
    <scope>NUCLEOTIDE SEQUENCE [LARGE SCALE GENOMIC DNA]</scope>
</reference>